<dbReference type="PANTHER" id="PTHR42770:SF4">
    <property type="entry name" value="ARGININE_ORNITHINE ANTIPORTER-RELATED"/>
    <property type="match status" value="1"/>
</dbReference>
<gene>
    <name evidence="10" type="ORF">HMPREF0536_11828</name>
</gene>
<dbReference type="NCBIfam" id="NF040512">
    <property type="entry name" value="histam_anti_2"/>
    <property type="match status" value="1"/>
</dbReference>
<evidence type="ECO:0000256" key="6">
    <source>
        <dbReference type="ARBA" id="ARBA00022970"/>
    </source>
</evidence>
<evidence type="ECO:0000256" key="5">
    <source>
        <dbReference type="ARBA" id="ARBA00022692"/>
    </source>
</evidence>
<comment type="caution">
    <text evidence="10">The sequence shown here is derived from an EMBL/GenBank/DDBJ whole genome shotgun (WGS) entry which is preliminary data.</text>
</comment>
<dbReference type="InterPro" id="IPR050367">
    <property type="entry name" value="APC_superfamily"/>
</dbReference>
<evidence type="ECO:0000256" key="4">
    <source>
        <dbReference type="ARBA" id="ARBA00022475"/>
    </source>
</evidence>
<feature type="transmembrane region" description="Helical" evidence="9">
    <location>
        <begin position="429"/>
        <end position="446"/>
    </location>
</feature>
<dbReference type="GO" id="GO:0006865">
    <property type="term" value="P:amino acid transport"/>
    <property type="evidence" value="ECO:0007669"/>
    <property type="project" value="UniProtKB-KW"/>
</dbReference>
<keyword evidence="6" id="KW-0029">Amino-acid transport</keyword>
<name>A0A828RJL5_LIMRT</name>
<evidence type="ECO:0000256" key="8">
    <source>
        <dbReference type="ARBA" id="ARBA00023136"/>
    </source>
</evidence>
<feature type="transmembrane region" description="Helical" evidence="9">
    <location>
        <begin position="179"/>
        <end position="199"/>
    </location>
</feature>
<dbReference type="GO" id="GO:0005886">
    <property type="term" value="C:plasma membrane"/>
    <property type="evidence" value="ECO:0007669"/>
    <property type="project" value="UniProtKB-SubCell"/>
</dbReference>
<comment type="subcellular location">
    <subcellularLocation>
        <location evidence="1">Cell membrane</location>
        <topology evidence="1">Multi-pass membrane protein</topology>
    </subcellularLocation>
</comment>
<dbReference type="PIRSF" id="PIRSF006060">
    <property type="entry name" value="AA_transporter"/>
    <property type="match status" value="1"/>
</dbReference>
<keyword evidence="4" id="KW-1003">Cell membrane</keyword>
<evidence type="ECO:0000256" key="9">
    <source>
        <dbReference type="SAM" id="Phobius"/>
    </source>
</evidence>
<feature type="transmembrane region" description="Helical" evidence="9">
    <location>
        <begin position="99"/>
        <end position="118"/>
    </location>
</feature>
<dbReference type="NCBIfam" id="TIGR00905">
    <property type="entry name" value="2A0302"/>
    <property type="match status" value="1"/>
</dbReference>
<comment type="similarity">
    <text evidence="2">Belongs to the amino acid-polyamine-organocation (APC) superfamily. Basic amino acid/polyamine antiporter (APA) (TC 2.A.3.2) family.</text>
</comment>
<dbReference type="Proteomes" id="UP000004335">
    <property type="component" value="Unassembled WGS sequence"/>
</dbReference>
<feature type="transmembrane region" description="Helical" evidence="9">
    <location>
        <begin position="314"/>
        <end position="331"/>
    </location>
</feature>
<evidence type="ECO:0000256" key="1">
    <source>
        <dbReference type="ARBA" id="ARBA00004651"/>
    </source>
</evidence>
<accession>A0A828RJL5</accession>
<keyword evidence="5 9" id="KW-0812">Transmembrane</keyword>
<dbReference type="EMBL" id="ACGX02000007">
    <property type="protein sequence ID" value="EGC14691.1"/>
    <property type="molecule type" value="Genomic_DNA"/>
</dbReference>
<organism evidence="10 11">
    <name type="scientific">Limosilactobacillus reuteri MM4-1A</name>
    <dbReference type="NCBI Taxonomy" id="548485"/>
    <lineage>
        <taxon>Bacteria</taxon>
        <taxon>Bacillati</taxon>
        <taxon>Bacillota</taxon>
        <taxon>Bacilli</taxon>
        <taxon>Lactobacillales</taxon>
        <taxon>Lactobacillaceae</taxon>
        <taxon>Limosilactobacillus</taxon>
    </lineage>
</organism>
<evidence type="ECO:0000256" key="3">
    <source>
        <dbReference type="ARBA" id="ARBA00022448"/>
    </source>
</evidence>
<feature type="transmembrane region" description="Helical" evidence="9">
    <location>
        <begin position="452"/>
        <end position="470"/>
    </location>
</feature>
<keyword evidence="3" id="KW-0813">Transport</keyword>
<keyword evidence="8 9" id="KW-0472">Membrane</keyword>
<feature type="transmembrane region" description="Helical" evidence="9">
    <location>
        <begin position="362"/>
        <end position="381"/>
    </location>
</feature>
<feature type="transmembrane region" description="Helical" evidence="9">
    <location>
        <begin position="259"/>
        <end position="287"/>
    </location>
</feature>
<dbReference type="InterPro" id="IPR002293">
    <property type="entry name" value="AA/rel_permease1"/>
</dbReference>
<dbReference type="InterPro" id="IPR004754">
    <property type="entry name" value="Amino_acid_antiprt"/>
</dbReference>
<proteinExistence type="inferred from homology"/>
<feature type="transmembrane region" description="Helical" evidence="9">
    <location>
        <begin position="387"/>
        <end position="409"/>
    </location>
</feature>
<dbReference type="AlphaFoldDB" id="A0A828RJL5"/>
<dbReference type="GO" id="GO:0022857">
    <property type="term" value="F:transmembrane transporter activity"/>
    <property type="evidence" value="ECO:0007669"/>
    <property type="project" value="InterPro"/>
</dbReference>
<dbReference type="PANTHER" id="PTHR42770">
    <property type="entry name" value="AMINO ACID TRANSPORTER-RELATED"/>
    <property type="match status" value="1"/>
</dbReference>
<evidence type="ECO:0000313" key="11">
    <source>
        <dbReference type="Proteomes" id="UP000004335"/>
    </source>
</evidence>
<reference evidence="10 11" key="1">
    <citation type="submission" date="2011-01" db="EMBL/GenBank/DDBJ databases">
        <authorList>
            <person name="Muzny D."/>
            <person name="Qin X."/>
            <person name="Buhay C."/>
            <person name="Dugan-Rocha S."/>
            <person name="Ding Y."/>
            <person name="Chen G."/>
            <person name="Hawes A."/>
            <person name="Holder M."/>
            <person name="Jhangiani S."/>
            <person name="Johnson A."/>
            <person name="Khan Z."/>
            <person name="Li Z."/>
            <person name="Liu W."/>
            <person name="Liu X."/>
            <person name="Perez L."/>
            <person name="Shen H."/>
            <person name="Wang Q."/>
            <person name="Watt J."/>
            <person name="Xi L."/>
            <person name="Xin Y."/>
            <person name="Zhou J."/>
            <person name="Deng J."/>
            <person name="Jiang H."/>
            <person name="Liu Y."/>
            <person name="Qu J."/>
            <person name="Song X.-Z."/>
            <person name="Zhang L."/>
            <person name="Villasana D."/>
            <person name="Johnson A."/>
            <person name="Liu J."/>
            <person name="Liyanage D."/>
            <person name="Lorensuhewa L."/>
            <person name="Robinson T."/>
            <person name="Song A."/>
            <person name="Song B.-B."/>
            <person name="Dinh H."/>
            <person name="Thornton R."/>
            <person name="Coyle M."/>
            <person name="Francisco L."/>
            <person name="Jackson L."/>
            <person name="Javaid M."/>
            <person name="Korchina V."/>
            <person name="Kovar C."/>
            <person name="Mata R."/>
            <person name="Mathew T."/>
            <person name="Ngo R."/>
            <person name="Nguyen L."/>
            <person name="Nguyen N."/>
            <person name="Okwuonu G."/>
            <person name="Ongeri F."/>
            <person name="Pham C."/>
            <person name="Simmons D."/>
            <person name="Wilczek-Boney K."/>
            <person name="Hale W."/>
            <person name="Jakkamsetti A."/>
            <person name="Pham P."/>
            <person name="Ruth R."/>
            <person name="San Lucas F."/>
            <person name="Warren J."/>
            <person name="Zhang J."/>
            <person name="Zhao Z."/>
            <person name="Zhou C."/>
            <person name="Zhu D."/>
            <person name="Lee S."/>
            <person name="Bess C."/>
            <person name="Blankenburg K."/>
            <person name="Forbes L."/>
            <person name="Fu Q."/>
            <person name="Gubbala S."/>
            <person name="Hirani K."/>
            <person name="Jayaseelan J.C."/>
            <person name="Lara F."/>
            <person name="Munidasa M."/>
            <person name="Palculict T."/>
            <person name="Patil S."/>
            <person name="Pu L.-L."/>
            <person name="Saada N."/>
            <person name="Tang L."/>
            <person name="Weissenberger G."/>
            <person name="Zhu Y."/>
            <person name="Hemphill L."/>
            <person name="Shang Y."/>
            <person name="Youmans B."/>
            <person name="Ayvaz T."/>
            <person name="Ross M."/>
            <person name="Santibanez J."/>
            <person name="Aqrawi P."/>
            <person name="Gross S."/>
            <person name="Joshi V."/>
            <person name="Fowler G."/>
            <person name="Nazareth L."/>
            <person name="Reid J."/>
            <person name="Worley K."/>
            <person name="Petrosino J."/>
            <person name="Highlander S."/>
            <person name="Gibbs R."/>
        </authorList>
    </citation>
    <scope>NUCLEOTIDE SEQUENCE [LARGE SCALE GENOMIC DNA]</scope>
    <source>
        <strain evidence="10 11">MM4-1A</strain>
    </source>
</reference>
<evidence type="ECO:0000313" key="10">
    <source>
        <dbReference type="EMBL" id="EGC14691.1"/>
    </source>
</evidence>
<feature type="transmembrane region" description="Helical" evidence="9">
    <location>
        <begin position="30"/>
        <end position="49"/>
    </location>
</feature>
<dbReference type="Pfam" id="PF13520">
    <property type="entry name" value="AA_permease_2"/>
    <property type="match status" value="1"/>
</dbReference>
<keyword evidence="7 9" id="KW-1133">Transmembrane helix</keyword>
<feature type="transmembrane region" description="Helical" evidence="9">
    <location>
        <begin position="482"/>
        <end position="502"/>
    </location>
</feature>
<feature type="transmembrane region" description="Helical" evidence="9">
    <location>
        <begin position="149"/>
        <end position="167"/>
    </location>
</feature>
<feature type="transmembrane region" description="Helical" evidence="9">
    <location>
        <begin position="225"/>
        <end position="247"/>
    </location>
</feature>
<evidence type="ECO:0000256" key="2">
    <source>
        <dbReference type="ARBA" id="ARBA00008220"/>
    </source>
</evidence>
<protein>
    <submittedName>
        <fullName evidence="10">Transporter, basic amino acid/polyamine antiporter (APA) family</fullName>
    </submittedName>
</protein>
<dbReference type="Gene3D" id="1.20.1740.10">
    <property type="entry name" value="Amino acid/polyamine transporter I"/>
    <property type="match status" value="1"/>
</dbReference>
<sequence length="503" mass="54931">MDIVHIPIPYKYNVRDVYKMADNKPQAEKLGLVGLIALCVSAMVGSGVFDLPKNMSMEAGVTAQIISWIITGIGIWFIAEMFVILSDVKPDLTAGLYKYAQVGFGSFTGFFSAWAYFVCECAANAAYAVLVMSTLDYFFPGTFTGGNNWPSVIGASIITWAITALVLRGVEVSSTVQKIATAIMLAVVVVFLVSVLFHFNVHTFTTNMSATHSVPSLSDKPMGSVMHQVMNTMMVTLWLFGGIEGAVVMSGKAKNVKQVAPATVIGFVVCLVMYALVGMLSLGAYSYGQLAKMTSPSTAYILTNVWHNNIGRDVIAIALLVAVFASWISWIQMLAELPQHAAAEDGSFPRAFAKVSKTGEPVFSIIIATIVIEIIILIAHFDESAYQMLLTIVGVMTVPPYLLSSMYLIKISRKEHGDFPTDTKHRRGAGMAIGVLAFLYILFMAYSANIKYTLISFIFYAVGIPLYMWARHQHGKKIFTKGELIFAIVIVLVAIYGIYALIH</sequence>
<evidence type="ECO:0000256" key="7">
    <source>
        <dbReference type="ARBA" id="ARBA00022989"/>
    </source>
</evidence>
<feature type="transmembrane region" description="Helical" evidence="9">
    <location>
        <begin position="61"/>
        <end position="79"/>
    </location>
</feature>